<feature type="domain" description="Trimeric autotransporter adhesin YadA-like stalk" evidence="13">
    <location>
        <begin position="277"/>
        <end position="320"/>
    </location>
</feature>
<dbReference type="AlphaFoldDB" id="A0A6P2S171"/>
<name>A0A6P2S171_BURL3</name>
<dbReference type="InterPro" id="IPR008635">
    <property type="entry name" value="Coiled_stalk_dom"/>
</dbReference>
<keyword evidence="7" id="KW-0732">Signal</keyword>
<evidence type="ECO:0000259" key="13">
    <source>
        <dbReference type="Pfam" id="PF05662"/>
    </source>
</evidence>
<feature type="domain" description="Trimeric autotransporter adhesin YadA-like head" evidence="12">
    <location>
        <begin position="625"/>
        <end position="649"/>
    </location>
</feature>
<dbReference type="Pfam" id="PF03895">
    <property type="entry name" value="YadA_anchor"/>
    <property type="match status" value="1"/>
</dbReference>
<dbReference type="CDD" id="cd12820">
    <property type="entry name" value="LbR_YadA-like"/>
    <property type="match status" value="1"/>
</dbReference>
<gene>
    <name evidence="14" type="ORF">BLA6863_06710</name>
</gene>
<dbReference type="Pfam" id="PF05662">
    <property type="entry name" value="YadA_stalk"/>
    <property type="match status" value="5"/>
</dbReference>
<dbReference type="EMBL" id="CABVPY010000070">
    <property type="protein sequence ID" value="VWC36199.1"/>
    <property type="molecule type" value="Genomic_DNA"/>
</dbReference>
<dbReference type="GO" id="GO:0009279">
    <property type="term" value="C:cell outer membrane"/>
    <property type="evidence" value="ECO:0007669"/>
    <property type="project" value="UniProtKB-SubCell"/>
</dbReference>
<evidence type="ECO:0000256" key="10">
    <source>
        <dbReference type="ARBA" id="ARBA00023237"/>
    </source>
</evidence>
<keyword evidence="4" id="KW-0813">Transport</keyword>
<evidence type="ECO:0000256" key="7">
    <source>
        <dbReference type="ARBA" id="ARBA00022729"/>
    </source>
</evidence>
<comment type="subcellular location">
    <subcellularLocation>
        <location evidence="2">Cell outer membrane</location>
    </subcellularLocation>
    <subcellularLocation>
        <location evidence="1">Cell surface</location>
    </subcellularLocation>
</comment>
<dbReference type="Proteomes" id="UP000494170">
    <property type="component" value="Unassembled WGS sequence"/>
</dbReference>
<sequence>MAIGPNAVANNAGDVALGNGSVTAAANPTANGTIGGVAYSYAGTNPTSVVSVGAAGAERQVTNVAAGRVTATSTDAINGSQLFATNTAINTLSTSTSTGISTVQSGVNSLSTGLNTTNSTVASLSTGLGAGASAISSLSTSTNNLGGSTAGALGGGATYNPATGTISAPSYTTYNANGTTSTANNVGSAIDNINSQGIRYFHANSTAADSQALGTNSVAIGPNAVANNAGDVALGNGSVTAAANPTASETIGGTSYTVAGTNPTSVVSVGAAGAERQVTNVAAGRVTATSTDAINGSQLFATNTAINTLSTGLSTTNSTVASLSTGLGAGASAISSLSTSTNNLGGSTAGALGGGATYNPATGTISAPSYTTYNANGTTSTANNVGSAIDNINSQGIRYFHANSTAPDSQALGANSVAIGPNAVANNAGDVALGNGSVTAAANPTANGTIGGVAYSYAGTNPTSVVSVGAAGAERQVTNVAAGRVTATSTDAINGSQLFATNTAVNTLSTGLSTTNSTVASLSTSTSTAIQAARTHYYSVNDNGTQQANYNNDGATGINALAMGTSATAAGASSVAVGDGANANSNGAVAIGQSAMATGGMAVSIGVANTASGDGAVAIGDPNVATGTGAVALGANNTATGNGALAIGNANSATGAGSIALGNTSTAGAAGSLAFGSNAIANNVNDVALGSGSVTSTANPTSNVAIGGVTYAFAGNSPTSVVSVGAPGAERQITNVAAGRISATSTDAVNGSQLNATNMAVNSLSTSTSNSITSLSTGLNTTNSTVASLSTSTATGFTSLSTGLNSTNATVASLSTGVTNINNQLSALSTTINNNTIRAQGAQGIAADLNGTGNDTPKVTAGSNSVAIGANSNDGGRSNVVSVGSDTQQRQITNVAAGTQGTDAVNVNQLNAVSTSLSTSMTNLGNQISQTQQQIQQTDQMAREGIAATAAIASIPHMDRDSNFAMGLGTATFGGQKAIAVGMQARITENLKATLNGGFSGNQRVVGAGMLYQWK</sequence>
<accession>A0A6P2S171</accession>
<feature type="domain" description="Trimeric autotransporter adhesin YadA-like head" evidence="12">
    <location>
        <begin position="212"/>
        <end position="238"/>
    </location>
</feature>
<dbReference type="InterPro" id="IPR005594">
    <property type="entry name" value="YadA_C"/>
</dbReference>
<dbReference type="Pfam" id="PF05658">
    <property type="entry name" value="YadA_head"/>
    <property type="match status" value="7"/>
</dbReference>
<keyword evidence="10" id="KW-0998">Cell outer membrane</keyword>
<evidence type="ECO:0000256" key="9">
    <source>
        <dbReference type="ARBA" id="ARBA00023136"/>
    </source>
</evidence>
<protein>
    <submittedName>
        <fullName evidence="14">Hemagluttinin domain-containing protein</fullName>
    </submittedName>
</protein>
<organism evidence="14 15">
    <name type="scientific">Burkholderia lata (strain ATCC 17760 / DSM 23089 / LMG 22485 / NCIMB 9086 / R18194 / 383)</name>
    <dbReference type="NCBI Taxonomy" id="482957"/>
    <lineage>
        <taxon>Bacteria</taxon>
        <taxon>Pseudomonadati</taxon>
        <taxon>Pseudomonadota</taxon>
        <taxon>Betaproteobacteria</taxon>
        <taxon>Burkholderiales</taxon>
        <taxon>Burkholderiaceae</taxon>
        <taxon>Burkholderia</taxon>
        <taxon>Burkholderia cepacia complex</taxon>
    </lineage>
</organism>
<dbReference type="Gene3D" id="2.150.10.10">
    <property type="entry name" value="Serralysin-like metalloprotease, C-terminal"/>
    <property type="match status" value="6"/>
</dbReference>
<evidence type="ECO:0000256" key="2">
    <source>
        <dbReference type="ARBA" id="ARBA00004442"/>
    </source>
</evidence>
<keyword evidence="5" id="KW-1134">Transmembrane beta strand</keyword>
<evidence type="ECO:0000256" key="4">
    <source>
        <dbReference type="ARBA" id="ARBA00022448"/>
    </source>
</evidence>
<dbReference type="SUPFAM" id="SSF54523">
    <property type="entry name" value="Pili subunits"/>
    <property type="match status" value="1"/>
</dbReference>
<evidence type="ECO:0000259" key="11">
    <source>
        <dbReference type="Pfam" id="PF03895"/>
    </source>
</evidence>
<keyword evidence="6" id="KW-0812">Transmembrane</keyword>
<feature type="domain" description="Trimeric autotransporter adhesin YadA-like head" evidence="12">
    <location>
        <begin position="1"/>
        <end position="21"/>
    </location>
</feature>
<evidence type="ECO:0000313" key="14">
    <source>
        <dbReference type="EMBL" id="VWC36199.1"/>
    </source>
</evidence>
<evidence type="ECO:0000259" key="12">
    <source>
        <dbReference type="Pfam" id="PF05658"/>
    </source>
</evidence>
<dbReference type="InterPro" id="IPR045584">
    <property type="entry name" value="Pilin-like"/>
</dbReference>
<keyword evidence="9" id="KW-0472">Membrane</keyword>
<dbReference type="SUPFAM" id="SSF101967">
    <property type="entry name" value="Adhesin YadA, collagen-binding domain"/>
    <property type="match status" value="5"/>
</dbReference>
<evidence type="ECO:0000256" key="3">
    <source>
        <dbReference type="ARBA" id="ARBA00005848"/>
    </source>
</evidence>
<evidence type="ECO:0000256" key="8">
    <source>
        <dbReference type="ARBA" id="ARBA00022927"/>
    </source>
</evidence>
<dbReference type="Gene3D" id="3.30.1300.30">
    <property type="entry name" value="GSPII I/J protein-like"/>
    <property type="match status" value="1"/>
</dbReference>
<feature type="domain" description="Trimeric autotransporter adhesin YadA-like stalk" evidence="13">
    <location>
        <begin position="476"/>
        <end position="519"/>
    </location>
</feature>
<feature type="domain" description="Trimeric autotransporter adhesin YadA-like head" evidence="12">
    <location>
        <begin position="597"/>
        <end position="620"/>
    </location>
</feature>
<dbReference type="InterPro" id="IPR008640">
    <property type="entry name" value="Adhesin_Head_dom"/>
</dbReference>
<feature type="domain" description="Trimeric autotransporter adhesin YadA-like stalk" evidence="13">
    <location>
        <begin position="891"/>
        <end position="931"/>
    </location>
</feature>
<evidence type="ECO:0000256" key="6">
    <source>
        <dbReference type="ARBA" id="ARBA00022692"/>
    </source>
</evidence>
<feature type="domain" description="Trimeric autotransporter adhesin YadA-like stalk" evidence="13">
    <location>
        <begin position="732"/>
        <end position="774"/>
    </location>
</feature>
<evidence type="ECO:0000256" key="1">
    <source>
        <dbReference type="ARBA" id="ARBA00004241"/>
    </source>
</evidence>
<reference evidence="14 15" key="1">
    <citation type="submission" date="2019-09" db="EMBL/GenBank/DDBJ databases">
        <authorList>
            <person name="Depoorter E."/>
        </authorList>
    </citation>
    <scope>NUCLEOTIDE SEQUENCE [LARGE SCALE GENOMIC DNA]</scope>
    <source>
        <strain evidence="14">LMG 6863</strain>
    </source>
</reference>
<evidence type="ECO:0000313" key="15">
    <source>
        <dbReference type="Proteomes" id="UP000494170"/>
    </source>
</evidence>
<evidence type="ECO:0000256" key="5">
    <source>
        <dbReference type="ARBA" id="ARBA00022452"/>
    </source>
</evidence>
<dbReference type="GO" id="GO:0009986">
    <property type="term" value="C:cell surface"/>
    <property type="evidence" value="ECO:0007669"/>
    <property type="project" value="UniProtKB-SubCell"/>
</dbReference>
<dbReference type="GO" id="GO:0015031">
    <property type="term" value="P:protein transport"/>
    <property type="evidence" value="ECO:0007669"/>
    <property type="project" value="UniProtKB-KW"/>
</dbReference>
<feature type="domain" description="Trimeric autotransporter adhesin YadA-like head" evidence="12">
    <location>
        <begin position="653"/>
        <end position="679"/>
    </location>
</feature>
<feature type="domain" description="Trimeric autotransporter adhesin YadA-like C-terminal membrane anchor" evidence="11">
    <location>
        <begin position="956"/>
        <end position="1014"/>
    </location>
</feature>
<feature type="domain" description="Trimeric autotransporter adhesin YadA-like head" evidence="12">
    <location>
        <begin position="555"/>
        <end position="581"/>
    </location>
</feature>
<dbReference type="InterPro" id="IPR011049">
    <property type="entry name" value="Serralysin-like_metalloprot_C"/>
</dbReference>
<comment type="similarity">
    <text evidence="3">Belongs to the autotransporter-2 (AT-2) (TC 1.B.40) family.</text>
</comment>
<feature type="domain" description="Trimeric autotransporter adhesin YadA-like stalk" evidence="13">
    <location>
        <begin position="60"/>
        <end position="102"/>
    </location>
</feature>
<feature type="domain" description="Trimeric autotransporter adhesin YadA-like head" evidence="12">
    <location>
        <begin position="411"/>
        <end position="437"/>
    </location>
</feature>
<keyword evidence="8" id="KW-0653">Protein transport</keyword>
<proteinExistence type="inferred from homology"/>